<gene>
    <name evidence="1" type="ORF">F5148DRAFT_1229884</name>
</gene>
<sequence length="70" mass="7288">MPTSKRAGKKRAKNVRSTAVAGLIVSLSVLKETTVAIPPPAGSIIKGSLIGLLQVVDIVQVIYATTTTEK</sequence>
<protein>
    <submittedName>
        <fullName evidence="1">Uncharacterized protein</fullName>
    </submittedName>
</protein>
<dbReference type="Proteomes" id="UP001207468">
    <property type="component" value="Unassembled WGS sequence"/>
</dbReference>
<proteinExistence type="predicted"/>
<dbReference type="EMBL" id="JAGFNK010000277">
    <property type="protein sequence ID" value="KAI9454324.1"/>
    <property type="molecule type" value="Genomic_DNA"/>
</dbReference>
<accession>A0ACC0TZ33</accession>
<keyword evidence="2" id="KW-1185">Reference proteome</keyword>
<reference evidence="1" key="1">
    <citation type="submission" date="2021-03" db="EMBL/GenBank/DDBJ databases">
        <title>Evolutionary priming and transition to the ectomycorrhizal habit in an iconic lineage of mushroom-forming fungi: is preadaptation a requirement?</title>
        <authorList>
            <consortium name="DOE Joint Genome Institute"/>
            <person name="Looney B.P."/>
            <person name="Miyauchi S."/>
            <person name="Morin E."/>
            <person name="Drula E."/>
            <person name="Courty P.E."/>
            <person name="Chicoki N."/>
            <person name="Fauchery L."/>
            <person name="Kohler A."/>
            <person name="Kuo A."/>
            <person name="LaButti K."/>
            <person name="Pangilinan J."/>
            <person name="Lipzen A."/>
            <person name="Riley R."/>
            <person name="Andreopoulos W."/>
            <person name="He G."/>
            <person name="Johnson J."/>
            <person name="Barry K.W."/>
            <person name="Grigoriev I.V."/>
            <person name="Nagy L."/>
            <person name="Hibbett D."/>
            <person name="Henrissat B."/>
            <person name="Matheny P.B."/>
            <person name="Labbe J."/>
            <person name="Martin A.F."/>
        </authorList>
    </citation>
    <scope>NUCLEOTIDE SEQUENCE</scope>
    <source>
        <strain evidence="1">BPL698</strain>
    </source>
</reference>
<evidence type="ECO:0000313" key="2">
    <source>
        <dbReference type="Proteomes" id="UP001207468"/>
    </source>
</evidence>
<name>A0ACC0TZ33_9AGAM</name>
<comment type="caution">
    <text evidence="1">The sequence shown here is derived from an EMBL/GenBank/DDBJ whole genome shotgun (WGS) entry which is preliminary data.</text>
</comment>
<evidence type="ECO:0000313" key="1">
    <source>
        <dbReference type="EMBL" id="KAI9454324.1"/>
    </source>
</evidence>
<organism evidence="1 2">
    <name type="scientific">Russula earlei</name>
    <dbReference type="NCBI Taxonomy" id="71964"/>
    <lineage>
        <taxon>Eukaryota</taxon>
        <taxon>Fungi</taxon>
        <taxon>Dikarya</taxon>
        <taxon>Basidiomycota</taxon>
        <taxon>Agaricomycotina</taxon>
        <taxon>Agaricomycetes</taxon>
        <taxon>Russulales</taxon>
        <taxon>Russulaceae</taxon>
        <taxon>Russula</taxon>
    </lineage>
</organism>